<sequence length="65" mass="6788">MVFQGFVSAENVVGLILLGVAEVVFALWLARCGAGSHSAAPDAARPYAASPAWRVTRGGRQWGTS</sequence>
<organism evidence="2 3">
    <name type="scientific">Murinocardiopsis flavida</name>
    <dbReference type="NCBI Taxonomy" id="645275"/>
    <lineage>
        <taxon>Bacteria</taxon>
        <taxon>Bacillati</taxon>
        <taxon>Actinomycetota</taxon>
        <taxon>Actinomycetes</taxon>
        <taxon>Streptosporangiales</taxon>
        <taxon>Nocardiopsidaceae</taxon>
        <taxon>Murinocardiopsis</taxon>
    </lineage>
</organism>
<comment type="caution">
    <text evidence="2">The sequence shown here is derived from an EMBL/GenBank/DDBJ whole genome shotgun (WGS) entry which is preliminary data.</text>
</comment>
<evidence type="ECO:0000313" key="3">
    <source>
        <dbReference type="Proteomes" id="UP000240542"/>
    </source>
</evidence>
<dbReference type="AlphaFoldDB" id="A0A2P8DDX7"/>
<keyword evidence="1" id="KW-0812">Transmembrane</keyword>
<accession>A0A2P8DDX7</accession>
<name>A0A2P8DDX7_9ACTN</name>
<evidence type="ECO:0000256" key="1">
    <source>
        <dbReference type="SAM" id="Phobius"/>
    </source>
</evidence>
<reference evidence="2 3" key="1">
    <citation type="submission" date="2018-03" db="EMBL/GenBank/DDBJ databases">
        <title>Genomic Encyclopedia of Archaeal and Bacterial Type Strains, Phase II (KMG-II): from individual species to whole genera.</title>
        <authorList>
            <person name="Goeker M."/>
        </authorList>
    </citation>
    <scope>NUCLEOTIDE SEQUENCE [LARGE SCALE GENOMIC DNA]</scope>
    <source>
        <strain evidence="2 3">DSM 45312</strain>
    </source>
</reference>
<keyword evidence="1" id="KW-1133">Transmembrane helix</keyword>
<keyword evidence="3" id="KW-1185">Reference proteome</keyword>
<proteinExistence type="predicted"/>
<dbReference type="Proteomes" id="UP000240542">
    <property type="component" value="Unassembled WGS sequence"/>
</dbReference>
<dbReference type="EMBL" id="PYGA01000015">
    <property type="protein sequence ID" value="PSK95389.1"/>
    <property type="molecule type" value="Genomic_DNA"/>
</dbReference>
<gene>
    <name evidence="2" type="ORF">CLV63_11549</name>
</gene>
<evidence type="ECO:0000313" key="2">
    <source>
        <dbReference type="EMBL" id="PSK95389.1"/>
    </source>
</evidence>
<protein>
    <submittedName>
        <fullName evidence="2">Uncharacterized protein</fullName>
    </submittedName>
</protein>
<feature type="transmembrane region" description="Helical" evidence="1">
    <location>
        <begin position="12"/>
        <end position="30"/>
    </location>
</feature>
<keyword evidence="1" id="KW-0472">Membrane</keyword>